<dbReference type="Gene3D" id="1.20.140.40">
    <property type="entry name" value="Invertase/pectin methylesterase inhibitor family protein"/>
    <property type="match status" value="1"/>
</dbReference>
<sequence length="608" mass="65472">MAIPVTKPSKLLFAGGILISFVLVAGGIKPPAETRRHTEATPDPHTAAAAGHCAGTLFPSLCLSTLLSIPELAKTPLPAVIAAAVNHTADSVRSSYHNCSVIFHRPSFLDFRQRIALSDCLDLLDVSLDFLHLAVSDLCLSNPSTRLAELFTILSAAITDQFTCLDGFAFVPEAESIRPQIEHALVHTYRLVSNALAMAKKIPPPPGVGAKGEPFEGYGKMKGGFPAWVSRKDRRLLAAAPGGLKADLVVATDGSGNFTTVGAAVAAAPNNSAARFVIYIKAGAYFENVEVGTNKINLMFVGDGIGNTVIKANRNVVDGWTTFRSATVAVVGNGFIGRDLTIENSAGPSKHQLFALRTGADLSAFYRCSFVGYQEHPSVVGNGFIGRDLTIENSAGPSKHQAVALRTGADLSAFYRCSFVGYQDTLYVHSLRQFYRECDIYGTIDIVFGDSPVVLQSCNFYARKPNPSQKNVFTAQGREDPNQNTGISIQSSKIAAAADLVPVLSQFQTYLGRPWKKYSRTVILQSFLDSLIDPAGWLEWNGSFALDTLFYGEYQNRGPGANTTARVKWPGYRVITSAAEAMKFTVGDFIQGDQWLKGYGIPYTSGLS</sequence>
<dbReference type="PANTHER" id="PTHR31707">
    <property type="entry name" value="PECTINESTERASE"/>
    <property type="match status" value="1"/>
</dbReference>
<dbReference type="InterPro" id="IPR011050">
    <property type="entry name" value="Pectin_lyase_fold/virulence"/>
</dbReference>
<dbReference type="SUPFAM" id="SSF51126">
    <property type="entry name" value="Pectin lyase-like"/>
    <property type="match status" value="2"/>
</dbReference>
<dbReference type="InterPro" id="IPR000070">
    <property type="entry name" value="Pectinesterase_cat"/>
</dbReference>
<keyword evidence="10" id="KW-1185">Reference proteome</keyword>
<dbReference type="NCBIfam" id="TIGR01614">
    <property type="entry name" value="PME_inhib"/>
    <property type="match status" value="1"/>
</dbReference>
<dbReference type="FunFam" id="2.160.20.10:FF:000001">
    <property type="entry name" value="Pectinesterase"/>
    <property type="match status" value="1"/>
</dbReference>
<evidence type="ECO:0000256" key="2">
    <source>
        <dbReference type="ARBA" id="ARBA00006027"/>
    </source>
</evidence>
<dbReference type="STRING" id="1088818.A0A2I0AQ66"/>
<evidence type="ECO:0000313" key="9">
    <source>
        <dbReference type="EMBL" id="PKA57701.1"/>
    </source>
</evidence>
<dbReference type="Pfam" id="PF01095">
    <property type="entry name" value="Pectinesterase"/>
    <property type="match status" value="2"/>
</dbReference>
<comment type="similarity">
    <text evidence="3">In the C-terminal section; belongs to the pectinesterase family.</text>
</comment>
<dbReference type="CDD" id="cd15798">
    <property type="entry name" value="PMEI-like_3"/>
    <property type="match status" value="1"/>
</dbReference>
<dbReference type="SMART" id="SM00856">
    <property type="entry name" value="PMEI"/>
    <property type="match status" value="1"/>
</dbReference>
<dbReference type="Gene3D" id="2.160.20.10">
    <property type="entry name" value="Single-stranded right-handed beta-helix, Pectin lyase-like"/>
    <property type="match status" value="2"/>
</dbReference>
<dbReference type="GO" id="GO:0030599">
    <property type="term" value="F:pectinesterase activity"/>
    <property type="evidence" value="ECO:0007669"/>
    <property type="project" value="UniProtKB-UniRule"/>
</dbReference>
<dbReference type="AlphaFoldDB" id="A0A2I0AQ66"/>
<dbReference type="GO" id="GO:0004857">
    <property type="term" value="F:enzyme inhibitor activity"/>
    <property type="evidence" value="ECO:0007669"/>
    <property type="project" value="InterPro"/>
</dbReference>
<dbReference type="EMBL" id="KZ451961">
    <property type="protein sequence ID" value="PKA57701.1"/>
    <property type="molecule type" value="Genomic_DNA"/>
</dbReference>
<gene>
    <name evidence="9" type="ORF">AXF42_Ash016747</name>
</gene>
<dbReference type="InterPro" id="IPR033131">
    <property type="entry name" value="Pectinesterase_Asp_AS"/>
</dbReference>
<evidence type="ECO:0000256" key="7">
    <source>
        <dbReference type="RuleBase" id="RU000589"/>
    </source>
</evidence>
<evidence type="ECO:0000256" key="3">
    <source>
        <dbReference type="ARBA" id="ARBA00007786"/>
    </source>
</evidence>
<keyword evidence="5 7" id="KW-0063">Aspartyl esterase</keyword>
<protein>
    <recommendedName>
        <fullName evidence="7">Pectinesterase</fullName>
        <ecNumber evidence="7">3.1.1.11</ecNumber>
    </recommendedName>
</protein>
<dbReference type="GO" id="GO:0045490">
    <property type="term" value="P:pectin catabolic process"/>
    <property type="evidence" value="ECO:0007669"/>
    <property type="project" value="UniProtKB-UniRule"/>
</dbReference>
<evidence type="ECO:0000256" key="1">
    <source>
        <dbReference type="ARBA" id="ARBA00005184"/>
    </source>
</evidence>
<name>A0A2I0AQ66_9ASPA</name>
<dbReference type="OrthoDB" id="2019149at2759"/>
<accession>A0A2I0AQ66</accession>
<evidence type="ECO:0000256" key="5">
    <source>
        <dbReference type="ARBA" id="ARBA00023085"/>
    </source>
</evidence>
<comment type="pathway">
    <text evidence="1 7">Glycan metabolism; pectin degradation; 2-dehydro-3-deoxy-D-gluconate from pectin: step 1/5.</text>
</comment>
<comment type="catalytic activity">
    <reaction evidence="7">
        <text>[(1-&gt;4)-alpha-D-galacturonosyl methyl ester](n) + n H2O = [(1-&gt;4)-alpha-D-galacturonosyl](n) + n methanol + n H(+)</text>
        <dbReference type="Rhea" id="RHEA:22380"/>
        <dbReference type="Rhea" id="RHEA-COMP:14570"/>
        <dbReference type="Rhea" id="RHEA-COMP:14573"/>
        <dbReference type="ChEBI" id="CHEBI:15377"/>
        <dbReference type="ChEBI" id="CHEBI:15378"/>
        <dbReference type="ChEBI" id="CHEBI:17790"/>
        <dbReference type="ChEBI" id="CHEBI:140522"/>
        <dbReference type="ChEBI" id="CHEBI:140523"/>
        <dbReference type="EC" id="3.1.1.11"/>
    </reaction>
</comment>
<feature type="domain" description="Pectinesterase inhibitor" evidence="8">
    <location>
        <begin position="44"/>
        <end position="198"/>
    </location>
</feature>
<evidence type="ECO:0000259" key="8">
    <source>
        <dbReference type="SMART" id="SM00856"/>
    </source>
</evidence>
<dbReference type="Proteomes" id="UP000236161">
    <property type="component" value="Unassembled WGS sequence"/>
</dbReference>
<dbReference type="InterPro" id="IPR006501">
    <property type="entry name" value="Pectinesterase_inhib_dom"/>
</dbReference>
<evidence type="ECO:0000313" key="10">
    <source>
        <dbReference type="Proteomes" id="UP000236161"/>
    </source>
</evidence>
<evidence type="ECO:0000256" key="4">
    <source>
        <dbReference type="ARBA" id="ARBA00022801"/>
    </source>
</evidence>
<feature type="active site" evidence="6">
    <location>
        <position position="445"/>
    </location>
</feature>
<dbReference type="InterPro" id="IPR012334">
    <property type="entry name" value="Pectin_lyas_fold"/>
</dbReference>
<dbReference type="UniPathway" id="UPA00545">
    <property type="reaction ID" value="UER00823"/>
</dbReference>
<dbReference type="SUPFAM" id="SSF101148">
    <property type="entry name" value="Plant invertase/pectin methylesterase inhibitor"/>
    <property type="match status" value="1"/>
</dbReference>
<evidence type="ECO:0000256" key="6">
    <source>
        <dbReference type="PROSITE-ProRule" id="PRU10040"/>
    </source>
</evidence>
<organism evidence="9 10">
    <name type="scientific">Apostasia shenzhenica</name>
    <dbReference type="NCBI Taxonomy" id="1088818"/>
    <lineage>
        <taxon>Eukaryota</taxon>
        <taxon>Viridiplantae</taxon>
        <taxon>Streptophyta</taxon>
        <taxon>Embryophyta</taxon>
        <taxon>Tracheophyta</taxon>
        <taxon>Spermatophyta</taxon>
        <taxon>Magnoliopsida</taxon>
        <taxon>Liliopsida</taxon>
        <taxon>Asparagales</taxon>
        <taxon>Orchidaceae</taxon>
        <taxon>Apostasioideae</taxon>
        <taxon>Apostasia</taxon>
    </lineage>
</organism>
<dbReference type="PROSITE" id="PS00503">
    <property type="entry name" value="PECTINESTERASE_2"/>
    <property type="match status" value="1"/>
</dbReference>
<dbReference type="EC" id="3.1.1.11" evidence="7"/>
<comment type="similarity">
    <text evidence="2">In the N-terminal section; belongs to the PMEI family.</text>
</comment>
<dbReference type="Pfam" id="PF04043">
    <property type="entry name" value="PMEI"/>
    <property type="match status" value="1"/>
</dbReference>
<dbReference type="GO" id="GO:0042545">
    <property type="term" value="P:cell wall modification"/>
    <property type="evidence" value="ECO:0007669"/>
    <property type="project" value="UniProtKB-UniRule"/>
</dbReference>
<reference evidence="9 10" key="1">
    <citation type="journal article" date="2017" name="Nature">
        <title>The Apostasia genome and the evolution of orchids.</title>
        <authorList>
            <person name="Zhang G.Q."/>
            <person name="Liu K.W."/>
            <person name="Li Z."/>
            <person name="Lohaus R."/>
            <person name="Hsiao Y.Y."/>
            <person name="Niu S.C."/>
            <person name="Wang J.Y."/>
            <person name="Lin Y.C."/>
            <person name="Xu Q."/>
            <person name="Chen L.J."/>
            <person name="Yoshida K."/>
            <person name="Fujiwara S."/>
            <person name="Wang Z.W."/>
            <person name="Zhang Y.Q."/>
            <person name="Mitsuda N."/>
            <person name="Wang M."/>
            <person name="Liu G.H."/>
            <person name="Pecoraro L."/>
            <person name="Huang H.X."/>
            <person name="Xiao X.J."/>
            <person name="Lin M."/>
            <person name="Wu X.Y."/>
            <person name="Wu W.L."/>
            <person name="Chen Y.Y."/>
            <person name="Chang S.B."/>
            <person name="Sakamoto S."/>
            <person name="Ohme-Takagi M."/>
            <person name="Yagi M."/>
            <person name="Zeng S.J."/>
            <person name="Shen C.Y."/>
            <person name="Yeh C.M."/>
            <person name="Luo Y.B."/>
            <person name="Tsai W.C."/>
            <person name="Van de Peer Y."/>
            <person name="Liu Z.J."/>
        </authorList>
    </citation>
    <scope>NUCLEOTIDE SEQUENCE [LARGE SCALE GENOMIC DNA]</scope>
    <source>
        <strain evidence="10">cv. Shenzhen</strain>
        <tissue evidence="9">Stem</tissue>
    </source>
</reference>
<proteinExistence type="inferred from homology"/>
<keyword evidence="4 7" id="KW-0378">Hydrolase</keyword>
<dbReference type="InterPro" id="IPR035513">
    <property type="entry name" value="Invertase/methylesterase_inhib"/>
</dbReference>